<keyword evidence="1" id="KW-1133">Transmembrane helix</keyword>
<comment type="caution">
    <text evidence="2">The sequence shown here is derived from an EMBL/GenBank/DDBJ whole genome shotgun (WGS) entry which is preliminary data.</text>
</comment>
<feature type="transmembrane region" description="Helical" evidence="1">
    <location>
        <begin position="74"/>
        <end position="92"/>
    </location>
</feature>
<keyword evidence="3" id="KW-1185">Reference proteome</keyword>
<dbReference type="RefSeq" id="WP_284056986.1">
    <property type="nucleotide sequence ID" value="NZ_JAMSLR010000005.1"/>
</dbReference>
<dbReference type="EMBL" id="JAMSLR010000005">
    <property type="protein sequence ID" value="MCM8749204.1"/>
    <property type="molecule type" value="Genomic_DNA"/>
</dbReference>
<reference evidence="2" key="1">
    <citation type="submission" date="2022-06" db="EMBL/GenBank/DDBJ databases">
        <title>CFH 74404 Thermomicrobiaceae sp.</title>
        <authorList>
            <person name="Ming H."/>
            <person name="Li W.-J."/>
            <person name="Zhao Z."/>
        </authorList>
    </citation>
    <scope>NUCLEOTIDE SEQUENCE</scope>
    <source>
        <strain evidence="2">CFH 74404</strain>
    </source>
</reference>
<feature type="transmembrane region" description="Helical" evidence="1">
    <location>
        <begin position="49"/>
        <end position="69"/>
    </location>
</feature>
<accession>A0AA42BAY4</accession>
<name>A0AA42BAY4_9BACT</name>
<keyword evidence="1" id="KW-0812">Transmembrane</keyword>
<dbReference type="AlphaFoldDB" id="A0AA42BAY4"/>
<protein>
    <submittedName>
        <fullName evidence="2">Uncharacterized protein</fullName>
    </submittedName>
</protein>
<organism evidence="2 3">
    <name type="scientific">Thermalbibacter longus</name>
    <dbReference type="NCBI Taxonomy" id="2951981"/>
    <lineage>
        <taxon>Bacteria</taxon>
        <taxon>Pseudomonadati</taxon>
        <taxon>Thermomicrobiota</taxon>
        <taxon>Thermomicrobia</taxon>
        <taxon>Thermomicrobiales</taxon>
        <taxon>Thermomicrobiaceae</taxon>
        <taxon>Thermalbibacter</taxon>
    </lineage>
</organism>
<evidence type="ECO:0000313" key="3">
    <source>
        <dbReference type="Proteomes" id="UP001165306"/>
    </source>
</evidence>
<sequence>MRHREGLRPIEPATPVMSGKVFIIGTAFLVTGATWALMSYYQLAGGSRPIGTIDVLLVVIHLFAGLLVYRRVPYAIPLGLVVVFLGLAAALLNDYLLLLVPDGLTGLLLILGRHAVRRAG</sequence>
<dbReference type="Proteomes" id="UP001165306">
    <property type="component" value="Unassembled WGS sequence"/>
</dbReference>
<feature type="transmembrane region" description="Helical" evidence="1">
    <location>
        <begin position="21"/>
        <end position="43"/>
    </location>
</feature>
<keyword evidence="1" id="KW-0472">Membrane</keyword>
<evidence type="ECO:0000256" key="1">
    <source>
        <dbReference type="SAM" id="Phobius"/>
    </source>
</evidence>
<gene>
    <name evidence="2" type="ORF">NET02_08610</name>
</gene>
<evidence type="ECO:0000313" key="2">
    <source>
        <dbReference type="EMBL" id="MCM8749204.1"/>
    </source>
</evidence>
<proteinExistence type="predicted"/>